<comment type="similarity">
    <text evidence="6">Belongs to the inorganic phosphate transporter (PiT) (TC 2.A.20) family.</text>
</comment>
<gene>
    <name evidence="8" type="primary">cysP</name>
    <name evidence="8" type="ORF">PRECH8_00080</name>
</gene>
<dbReference type="EMBL" id="BMAQ01000001">
    <property type="protein sequence ID" value="GFR36712.1"/>
    <property type="molecule type" value="Genomic_DNA"/>
</dbReference>
<evidence type="ECO:0000256" key="5">
    <source>
        <dbReference type="ARBA" id="ARBA00023136"/>
    </source>
</evidence>
<feature type="transmembrane region" description="Helical" evidence="6">
    <location>
        <begin position="327"/>
        <end position="345"/>
    </location>
</feature>
<evidence type="ECO:0000313" key="8">
    <source>
        <dbReference type="EMBL" id="GFR36712.1"/>
    </source>
</evidence>
<evidence type="ECO:0000256" key="6">
    <source>
        <dbReference type="RuleBase" id="RU363058"/>
    </source>
</evidence>
<keyword evidence="5 6" id="KW-0472">Membrane</keyword>
<keyword evidence="6" id="KW-0592">Phosphate transport</keyword>
<dbReference type="GO" id="GO:0035435">
    <property type="term" value="P:phosphate ion transmembrane transport"/>
    <property type="evidence" value="ECO:0007669"/>
    <property type="project" value="TreeGrafter"/>
</dbReference>
<keyword evidence="3 6" id="KW-0812">Transmembrane</keyword>
<dbReference type="GO" id="GO:0016020">
    <property type="term" value="C:membrane"/>
    <property type="evidence" value="ECO:0007669"/>
    <property type="project" value="UniProtKB-SubCell"/>
</dbReference>
<keyword evidence="2 6" id="KW-0813">Transport</keyword>
<feature type="transmembrane region" description="Helical" evidence="6">
    <location>
        <begin position="243"/>
        <end position="263"/>
    </location>
</feature>
<feature type="chain" id="PRO_5038337627" description="Phosphate transporter" evidence="7">
    <location>
        <begin position="21"/>
        <end position="362"/>
    </location>
</feature>
<dbReference type="PANTHER" id="PTHR11101">
    <property type="entry name" value="PHOSPHATE TRANSPORTER"/>
    <property type="match status" value="1"/>
</dbReference>
<evidence type="ECO:0000256" key="2">
    <source>
        <dbReference type="ARBA" id="ARBA00022448"/>
    </source>
</evidence>
<dbReference type="Proteomes" id="UP000654993">
    <property type="component" value="Unassembled WGS sequence"/>
</dbReference>
<dbReference type="Pfam" id="PF01384">
    <property type="entry name" value="PHO4"/>
    <property type="match status" value="1"/>
</dbReference>
<comment type="caution">
    <text evidence="8">The sequence shown here is derived from an EMBL/GenBank/DDBJ whole genome shotgun (WGS) entry which is preliminary data.</text>
</comment>
<evidence type="ECO:0000256" key="4">
    <source>
        <dbReference type="ARBA" id="ARBA00022989"/>
    </source>
</evidence>
<reference evidence="8" key="1">
    <citation type="submission" date="2020-08" db="EMBL/GenBank/DDBJ databases">
        <authorList>
            <person name="Uke A."/>
            <person name="Chhe C."/>
            <person name="Baramee S."/>
            <person name="Kosugi A."/>
        </authorList>
    </citation>
    <scope>NUCLEOTIDE SEQUENCE</scope>
    <source>
        <strain evidence="8">DA-C8</strain>
    </source>
</reference>
<organism evidence="8 9">
    <name type="scientific">Insulibacter thermoxylanivorax</name>
    <dbReference type="NCBI Taxonomy" id="2749268"/>
    <lineage>
        <taxon>Bacteria</taxon>
        <taxon>Bacillati</taxon>
        <taxon>Bacillota</taxon>
        <taxon>Bacilli</taxon>
        <taxon>Bacillales</taxon>
        <taxon>Paenibacillaceae</taxon>
        <taxon>Insulibacter</taxon>
    </lineage>
</organism>
<dbReference type="RefSeq" id="WP_276569073.1">
    <property type="nucleotide sequence ID" value="NZ_BMAQ01000001.1"/>
</dbReference>
<name>A0A916VDZ9_9BACL</name>
<keyword evidence="4 6" id="KW-1133">Transmembrane helix</keyword>
<sequence length="362" mass="38194">MLLPAAAVVIALFFAMNIGASGAAATMGVAYGSGAVPYRRIALCLAAVGVFAGAYLGGGEVVKTLGEGIVPSELLSVQLVIIILLSATLTLFIANLLGIPLSTSEVTVGAVVGVGVAYQKLYVSNVLTIVSFWFIVPIAALLLAWIGGWFIRRLEHKDHRWRGIGNGRWKKFLMALVILMGVFEAFSAGMNNVANAVGPLVGAGLLDAESGIFWGGLFVALGAILLGGRVVETNGKKITNLSLLQGSYISGTGGLLVTIASIYGIPVPLTQVTTTAIMGIGIAEHGFRIWQRNIIAKILKVWLVSPLVSLVFSYMLVKIFIDPDPFIVVLLFAALIATLGLKSLYQTVRSEKRMIHEDGGGI</sequence>
<comment type="subcellular location">
    <subcellularLocation>
        <location evidence="1 6">Membrane</location>
        <topology evidence="1 6">Multi-pass membrane protein</topology>
    </subcellularLocation>
</comment>
<feature type="transmembrane region" description="Helical" evidence="6">
    <location>
        <begin position="79"/>
        <end position="101"/>
    </location>
</feature>
<keyword evidence="9" id="KW-1185">Reference proteome</keyword>
<feature type="transmembrane region" description="Helical" evidence="6">
    <location>
        <begin position="299"/>
        <end position="321"/>
    </location>
</feature>
<feature type="transmembrane region" description="Helical" evidence="6">
    <location>
        <begin position="121"/>
        <end position="151"/>
    </location>
</feature>
<feature type="transmembrane region" description="Helical" evidence="6">
    <location>
        <begin position="172"/>
        <end position="191"/>
    </location>
</feature>
<dbReference type="AlphaFoldDB" id="A0A916VDZ9"/>
<feature type="transmembrane region" description="Helical" evidence="6">
    <location>
        <begin position="211"/>
        <end position="231"/>
    </location>
</feature>
<accession>A0A916VDZ9</accession>
<evidence type="ECO:0000256" key="7">
    <source>
        <dbReference type="SAM" id="SignalP"/>
    </source>
</evidence>
<reference evidence="8" key="2">
    <citation type="journal article" date="2021" name="Data Brief">
        <title>Draft genome sequence data of the facultative, thermophilic, xylanolytic bacterium Paenibacillus sp. strain DA-C8.</title>
        <authorList>
            <person name="Chhe C."/>
            <person name="Uke A."/>
            <person name="Baramee S."/>
            <person name="Ungkulpasvich U."/>
            <person name="Tachaapaikoon C."/>
            <person name="Pason P."/>
            <person name="Waeonukul R."/>
            <person name="Ratanakhanokchai K."/>
            <person name="Kosugi A."/>
        </authorList>
    </citation>
    <scope>NUCLEOTIDE SEQUENCE</scope>
    <source>
        <strain evidence="8">DA-C8</strain>
    </source>
</reference>
<feature type="transmembrane region" description="Helical" evidence="6">
    <location>
        <begin position="269"/>
        <end position="287"/>
    </location>
</feature>
<evidence type="ECO:0000256" key="1">
    <source>
        <dbReference type="ARBA" id="ARBA00004141"/>
    </source>
</evidence>
<evidence type="ECO:0000256" key="3">
    <source>
        <dbReference type="ARBA" id="ARBA00022692"/>
    </source>
</evidence>
<dbReference type="PANTHER" id="PTHR11101:SF80">
    <property type="entry name" value="PHOSPHATE TRANSPORTER"/>
    <property type="match status" value="1"/>
</dbReference>
<dbReference type="InterPro" id="IPR001204">
    <property type="entry name" value="Phos_transporter"/>
</dbReference>
<feature type="transmembrane region" description="Helical" evidence="6">
    <location>
        <begin position="38"/>
        <end position="58"/>
    </location>
</feature>
<dbReference type="GO" id="GO:0005315">
    <property type="term" value="F:phosphate transmembrane transporter activity"/>
    <property type="evidence" value="ECO:0007669"/>
    <property type="project" value="InterPro"/>
</dbReference>
<protein>
    <recommendedName>
        <fullName evidence="6">Phosphate transporter</fullName>
    </recommendedName>
</protein>
<proteinExistence type="inferred from homology"/>
<keyword evidence="7" id="KW-0732">Signal</keyword>
<evidence type="ECO:0000313" key="9">
    <source>
        <dbReference type="Proteomes" id="UP000654993"/>
    </source>
</evidence>
<feature type="signal peptide" evidence="7">
    <location>
        <begin position="1"/>
        <end position="20"/>
    </location>
</feature>